<dbReference type="InterPro" id="IPR003838">
    <property type="entry name" value="ABC3_permease_C"/>
</dbReference>
<sequence>MSLLSDLRLARLLTRGADRLERRRAALTVLGATAASGFGGAALALAGTADGARFPFGNGLLDGAGTRHGVIAALLLLLVPVLGFLGQCARVGAVHRDRRLAALRLAGGGPRQVRRIAALETGGACLVGALIAAAGFGVGVWRMEPVRGFGAWNGDTALIAAAAMVVAVPVLGVLVSAFALRKVVASPLGTVRRQRPGRGPGPVLGFALPALVVLAAAALVLLGGRQRSATWLPLFVIGTVVLTGAAAIWTAGASARIVGRRLGERTERPDVLLAAHRLQEDPWAASRSHATLVLVTVVGVGFAGIAEIFVEGLRRSQAEGTLGMDIGYYSFGLWLTAAAVGVALLISLAGLAVGTAESLSTRRRALAAQAAAGVPRRVLTRALLLETALPLAPGLVLATAGGTAIHVAYAFLLHMPVPWGLPLLVPVAVFAVCLLAAATALPLLTRSLSPEQLRVA</sequence>
<reference evidence="8 9" key="1">
    <citation type="submission" date="2020-09" db="EMBL/GenBank/DDBJ databases">
        <title>A novel species.</title>
        <authorList>
            <person name="Gao J."/>
        </authorList>
    </citation>
    <scope>NUCLEOTIDE SEQUENCE [LARGE SCALE GENOMIC DNA]</scope>
    <source>
        <strain evidence="8 9">CRXT-Y-14</strain>
    </source>
</reference>
<feature type="transmembrane region" description="Helical" evidence="6">
    <location>
        <begin position="158"/>
        <end position="180"/>
    </location>
</feature>
<accession>A0A7H1BBW7</accession>
<keyword evidence="4 6" id="KW-1133">Transmembrane helix</keyword>
<dbReference type="Pfam" id="PF02687">
    <property type="entry name" value="FtsX"/>
    <property type="match status" value="1"/>
</dbReference>
<dbReference type="EMBL" id="CP061281">
    <property type="protein sequence ID" value="QNS06222.1"/>
    <property type="molecule type" value="Genomic_DNA"/>
</dbReference>
<dbReference type="KEGG" id="sxn:IAG42_23340"/>
<feature type="transmembrane region" description="Helical" evidence="6">
    <location>
        <begin position="383"/>
        <end position="411"/>
    </location>
</feature>
<dbReference type="Proteomes" id="UP000516428">
    <property type="component" value="Chromosome"/>
</dbReference>
<evidence type="ECO:0000256" key="1">
    <source>
        <dbReference type="ARBA" id="ARBA00004651"/>
    </source>
</evidence>
<organism evidence="8 9">
    <name type="scientific">Streptomyces xanthii</name>
    <dbReference type="NCBI Taxonomy" id="2768069"/>
    <lineage>
        <taxon>Bacteria</taxon>
        <taxon>Bacillati</taxon>
        <taxon>Actinomycetota</taxon>
        <taxon>Actinomycetes</taxon>
        <taxon>Kitasatosporales</taxon>
        <taxon>Streptomycetaceae</taxon>
        <taxon>Streptomyces</taxon>
    </lineage>
</organism>
<feature type="transmembrane region" description="Helical" evidence="6">
    <location>
        <begin position="234"/>
        <end position="258"/>
    </location>
</feature>
<evidence type="ECO:0000313" key="8">
    <source>
        <dbReference type="EMBL" id="QNS06222.1"/>
    </source>
</evidence>
<evidence type="ECO:0000259" key="7">
    <source>
        <dbReference type="Pfam" id="PF02687"/>
    </source>
</evidence>
<feature type="transmembrane region" description="Helical" evidence="6">
    <location>
        <begin position="70"/>
        <end position="95"/>
    </location>
</feature>
<feature type="transmembrane region" description="Helical" evidence="6">
    <location>
        <begin position="290"/>
        <end position="310"/>
    </location>
</feature>
<feature type="transmembrane region" description="Helical" evidence="6">
    <location>
        <begin position="116"/>
        <end position="138"/>
    </location>
</feature>
<protein>
    <submittedName>
        <fullName evidence="8">ABC transporter permease</fullName>
    </submittedName>
</protein>
<keyword evidence="5 6" id="KW-0472">Membrane</keyword>
<dbReference type="GO" id="GO:0005886">
    <property type="term" value="C:plasma membrane"/>
    <property type="evidence" value="ECO:0007669"/>
    <property type="project" value="UniProtKB-SubCell"/>
</dbReference>
<evidence type="ECO:0000256" key="2">
    <source>
        <dbReference type="ARBA" id="ARBA00022475"/>
    </source>
</evidence>
<feature type="domain" description="ABC3 transporter permease C-terminal" evidence="7">
    <location>
        <begin position="339"/>
        <end position="444"/>
    </location>
</feature>
<evidence type="ECO:0000256" key="3">
    <source>
        <dbReference type="ARBA" id="ARBA00022692"/>
    </source>
</evidence>
<feature type="transmembrane region" description="Helical" evidence="6">
    <location>
        <begin position="423"/>
        <end position="444"/>
    </location>
</feature>
<dbReference type="AlphaFoldDB" id="A0A7H1BBW7"/>
<gene>
    <name evidence="8" type="ORF">IAG42_23340</name>
</gene>
<evidence type="ECO:0000256" key="5">
    <source>
        <dbReference type="ARBA" id="ARBA00023136"/>
    </source>
</evidence>
<evidence type="ECO:0000313" key="9">
    <source>
        <dbReference type="Proteomes" id="UP000516428"/>
    </source>
</evidence>
<keyword evidence="2" id="KW-1003">Cell membrane</keyword>
<evidence type="ECO:0000256" key="6">
    <source>
        <dbReference type="SAM" id="Phobius"/>
    </source>
</evidence>
<comment type="subcellular location">
    <subcellularLocation>
        <location evidence="1">Cell membrane</location>
        <topology evidence="1">Multi-pass membrane protein</topology>
    </subcellularLocation>
</comment>
<keyword evidence="9" id="KW-1185">Reference proteome</keyword>
<dbReference type="RefSeq" id="WP_188338906.1">
    <property type="nucleotide sequence ID" value="NZ_CP061281.1"/>
</dbReference>
<keyword evidence="3 6" id="KW-0812">Transmembrane</keyword>
<name>A0A7H1BBW7_9ACTN</name>
<feature type="transmembrane region" description="Helical" evidence="6">
    <location>
        <begin position="201"/>
        <end position="222"/>
    </location>
</feature>
<proteinExistence type="predicted"/>
<feature type="transmembrane region" description="Helical" evidence="6">
    <location>
        <begin position="330"/>
        <end position="354"/>
    </location>
</feature>
<evidence type="ECO:0000256" key="4">
    <source>
        <dbReference type="ARBA" id="ARBA00022989"/>
    </source>
</evidence>